<name>A0A9D2PTP8_9FIRM</name>
<organism evidence="2 3">
    <name type="scientific">Candidatus Enterocloster excrementigallinarum</name>
    <dbReference type="NCBI Taxonomy" id="2838558"/>
    <lineage>
        <taxon>Bacteria</taxon>
        <taxon>Bacillati</taxon>
        <taxon>Bacillota</taxon>
        <taxon>Clostridia</taxon>
        <taxon>Lachnospirales</taxon>
        <taxon>Lachnospiraceae</taxon>
        <taxon>Enterocloster</taxon>
    </lineage>
</organism>
<reference evidence="2" key="1">
    <citation type="journal article" date="2021" name="PeerJ">
        <title>Extensive microbial diversity within the chicken gut microbiome revealed by metagenomics and culture.</title>
        <authorList>
            <person name="Gilroy R."/>
            <person name="Ravi A."/>
            <person name="Getino M."/>
            <person name="Pursley I."/>
            <person name="Horton D.L."/>
            <person name="Alikhan N.F."/>
            <person name="Baker D."/>
            <person name="Gharbi K."/>
            <person name="Hall N."/>
            <person name="Watson M."/>
            <person name="Adriaenssens E.M."/>
            <person name="Foster-Nyarko E."/>
            <person name="Jarju S."/>
            <person name="Secka A."/>
            <person name="Antonio M."/>
            <person name="Oren A."/>
            <person name="Chaudhuri R.R."/>
            <person name="La Ragione R."/>
            <person name="Hildebrand F."/>
            <person name="Pallen M.J."/>
        </authorList>
    </citation>
    <scope>NUCLEOTIDE SEQUENCE</scope>
    <source>
        <strain evidence="2">CHK198-12963</strain>
    </source>
</reference>
<sequence>MKRMRCWSWTAALWLAAGSLLMGGCGADENPAQEGTGGAGQMIEADTAVSQEETEIRQNMEEAAISFPWVMVVSGEEMFIPVEHINYTESTVVDDEGNEQTVSDYSGYFQPEDITGMPRVPYQPGIAIRTEKTPISCAYERFAVDGTSLGERTTVEGTADIVLPEPAEDYLVELRFSFGGEGNFAGYQYFFRVTAQSPTPILKITSETGPEKTEMTASKGAGAFPALTMEENICYLPLGSRLNLSFSEDIPLKEITMYEMGLTDSRENFLDRAEDLKGGTVLQSESPSFELGTNIAAAKRGFLFECSFADGREEFYSAAIQTDEAPGQETDKEWRTDETDSAAGQIPQIPEQMTEFAGLPESMDYEDVTAGLAKMPEGEEDVFAGSPGKFYTVRTEKFEYFYFQYEGREELERTNYAVVGEDVKLNCGIHVGMTADEAGNIIPGLYRMSFREEEAYEWNTNSYPDGWCEQFAAVLIAEVLYGGPMPKYAGFMLDDQDVIRAITFEFPTAG</sequence>
<protein>
    <submittedName>
        <fullName evidence="2">Uncharacterized protein</fullName>
    </submittedName>
</protein>
<feature type="chain" id="PRO_5039446644" evidence="1">
    <location>
        <begin position="28"/>
        <end position="510"/>
    </location>
</feature>
<dbReference type="Proteomes" id="UP000823863">
    <property type="component" value="Unassembled WGS sequence"/>
</dbReference>
<keyword evidence="1" id="KW-0732">Signal</keyword>
<feature type="signal peptide" evidence="1">
    <location>
        <begin position="1"/>
        <end position="27"/>
    </location>
</feature>
<comment type="caution">
    <text evidence="2">The sequence shown here is derived from an EMBL/GenBank/DDBJ whole genome shotgun (WGS) entry which is preliminary data.</text>
</comment>
<dbReference type="AlphaFoldDB" id="A0A9D2PTP8"/>
<dbReference type="EMBL" id="DWWB01000029">
    <property type="protein sequence ID" value="HJC66214.1"/>
    <property type="molecule type" value="Genomic_DNA"/>
</dbReference>
<gene>
    <name evidence="2" type="ORF">H9931_05765</name>
</gene>
<evidence type="ECO:0000313" key="3">
    <source>
        <dbReference type="Proteomes" id="UP000823863"/>
    </source>
</evidence>
<reference evidence="2" key="2">
    <citation type="submission" date="2021-04" db="EMBL/GenBank/DDBJ databases">
        <authorList>
            <person name="Gilroy R."/>
        </authorList>
    </citation>
    <scope>NUCLEOTIDE SEQUENCE</scope>
    <source>
        <strain evidence="2">CHK198-12963</strain>
    </source>
</reference>
<dbReference type="PROSITE" id="PS51257">
    <property type="entry name" value="PROKAR_LIPOPROTEIN"/>
    <property type="match status" value="1"/>
</dbReference>
<accession>A0A9D2PTP8</accession>
<evidence type="ECO:0000313" key="2">
    <source>
        <dbReference type="EMBL" id="HJC66214.1"/>
    </source>
</evidence>
<proteinExistence type="predicted"/>
<evidence type="ECO:0000256" key="1">
    <source>
        <dbReference type="SAM" id="SignalP"/>
    </source>
</evidence>